<evidence type="ECO:0000256" key="5">
    <source>
        <dbReference type="SAM" id="Coils"/>
    </source>
</evidence>
<keyword evidence="8" id="KW-1185">Reference proteome</keyword>
<dbReference type="InterPro" id="IPR033290">
    <property type="entry name" value="CCDC39"/>
</dbReference>
<protein>
    <recommendedName>
        <fullName evidence="2">Coiled-coil domain-containing protein 39</fullName>
    </recommendedName>
</protein>
<evidence type="ECO:0000256" key="2">
    <source>
        <dbReference type="ARBA" id="ARBA00016725"/>
    </source>
</evidence>
<keyword evidence="3 5" id="KW-0175">Coiled coil</keyword>
<dbReference type="GO" id="GO:0005930">
    <property type="term" value="C:axoneme"/>
    <property type="evidence" value="ECO:0007669"/>
    <property type="project" value="InterPro"/>
</dbReference>
<feature type="region of interest" description="Disordered" evidence="6">
    <location>
        <begin position="733"/>
        <end position="795"/>
    </location>
</feature>
<dbReference type="Proteomes" id="UP000261340">
    <property type="component" value="Unplaced"/>
</dbReference>
<dbReference type="GO" id="GO:0060287">
    <property type="term" value="P:epithelial cilium movement involved in determination of left/right asymmetry"/>
    <property type="evidence" value="ECO:0007669"/>
    <property type="project" value="TreeGrafter"/>
</dbReference>
<dbReference type="Ensembl" id="ENSACIT00000000839.1">
    <property type="protein sequence ID" value="ENSACIP00000000801.1"/>
    <property type="gene ID" value="ENSACIG00000000667.1"/>
</dbReference>
<evidence type="ECO:0000313" key="8">
    <source>
        <dbReference type="Proteomes" id="UP000261340"/>
    </source>
</evidence>
<sequence length="795" mass="90820">MSSSPNTAVPGTGWGERSAIPMANAENKALLEEIHKNEVELLQLEDKLEKDKDQTKLMAEFFKNARQELENTEALCRGREREENSEKHLTALSDRETGRLAQETTRIEKELGSLAERKGMLENHTFKAKLKLEEFMHQMNWDKQTMDAFLEESARKDEDAMAIIKYAQQDEQRIKSLTLAIEKKTLEASEKQKALVKESTETLSAQIALDKTTENLQQAHLETQQLIQQWENTIEQMKQRDADIDTCTVSLSFQQITQFNQTCREKNATLTERKNLLDTQRNNNKETERKVTLANRQAAKLQQDLKEQESNCSRLRDEVSFSRRGVVASYSKSLSIDSRQKSHTHPHTQPYTLPSFHYSVAALSTHKFRFSSLLSCFAKGYEITLLDRKLSRMQGNVNQEEKKMLDTKLAELTEDLEEKKKKAKNISFCRSHGNGCRPSDPYKLLLTTCVSHQEDKVEHLILKIKVKRVRDLLYSKADNMLSLEKRMLHLQEAMKEREDEIKVYKKMLSQHLKISEQERQKLSLELSEKLSKIDKMKKCFETVSLSLAAPEGEEEKSQAYYIIKAAQEEEELKRKGDGLVAKIRKVELENTALENTIHLFNDSNSAFRKSMNKVNESSTYDRMEKLKLEGQLNAGEEMLIYKKRQAQEIQQDIQVICRKKKASEQISVPGKHDHVINECCAAVFQCSKLTRNVRSAKGTKGETFEEKDIKLKELKEFIKNVDRILNEGTEGKLDLTSVSPASSASSSPRASVPHSPKLKTVELSLDLTATSPPLTTSRCSSSASSSSSSRKSKKL</sequence>
<evidence type="ECO:0000256" key="4">
    <source>
        <dbReference type="ARBA" id="ARBA00045182"/>
    </source>
</evidence>
<feature type="region of interest" description="Disordered" evidence="6">
    <location>
        <begin position="1"/>
        <end position="20"/>
    </location>
</feature>
<dbReference type="GeneTree" id="ENSGT00390000015010"/>
<dbReference type="AlphaFoldDB" id="A0A3Q0QUL5"/>
<comment type="function">
    <text evidence="4">Required for assembly of dynein regulatory complex (DRC) and inner dynein arm (IDA) complexes, which are responsible for ciliary beat regulation, thereby playing a central role in motility in cilia and flagella. Probably acts together with CCDC40 to form a molecular ruler that determines the 96 nanometer (nm) repeat length and arrangements of components in cilia and flagella. Not required for outer dynein arm complexes assembly.</text>
</comment>
<evidence type="ECO:0000256" key="1">
    <source>
        <dbReference type="ARBA" id="ARBA00005805"/>
    </source>
</evidence>
<evidence type="ECO:0000256" key="6">
    <source>
        <dbReference type="SAM" id="MobiDB-lite"/>
    </source>
</evidence>
<feature type="compositionally biased region" description="Low complexity" evidence="6">
    <location>
        <begin position="777"/>
        <end position="789"/>
    </location>
</feature>
<dbReference type="STRING" id="61819.ENSACIP00000000801"/>
<feature type="coiled-coil region" evidence="5">
    <location>
        <begin position="167"/>
        <end position="240"/>
    </location>
</feature>
<comment type="similarity">
    <text evidence="1">Belongs to the CCDC39 family.</text>
</comment>
<dbReference type="Pfam" id="PF24161">
    <property type="entry name" value="CCDC39"/>
    <property type="match status" value="2"/>
</dbReference>
<dbReference type="GO" id="GO:0005576">
    <property type="term" value="C:extracellular region"/>
    <property type="evidence" value="ECO:0007669"/>
    <property type="project" value="GOC"/>
</dbReference>
<dbReference type="GO" id="GO:0060285">
    <property type="term" value="P:cilium-dependent cell motility"/>
    <property type="evidence" value="ECO:0007669"/>
    <property type="project" value="TreeGrafter"/>
</dbReference>
<feature type="coiled-coil region" evidence="5">
    <location>
        <begin position="480"/>
        <end position="532"/>
    </location>
</feature>
<accession>A0A3Q0QUL5</accession>
<feature type="coiled-coil region" evidence="5">
    <location>
        <begin position="27"/>
        <end position="82"/>
    </location>
</feature>
<dbReference type="GO" id="GO:0036159">
    <property type="term" value="P:inner dynein arm assembly"/>
    <property type="evidence" value="ECO:0007669"/>
    <property type="project" value="InterPro"/>
</dbReference>
<evidence type="ECO:0000313" key="7">
    <source>
        <dbReference type="Ensembl" id="ENSACIP00000000801.1"/>
    </source>
</evidence>
<reference evidence="7" key="2">
    <citation type="submission" date="2025-09" db="UniProtKB">
        <authorList>
            <consortium name="Ensembl"/>
        </authorList>
    </citation>
    <scope>IDENTIFICATION</scope>
</reference>
<dbReference type="PANTHER" id="PTHR18962:SF0">
    <property type="entry name" value="COILED-COIL DOMAIN-CONTAINING PROTEIN 39"/>
    <property type="match status" value="1"/>
</dbReference>
<feature type="compositionally biased region" description="Low complexity" evidence="6">
    <location>
        <begin position="737"/>
        <end position="755"/>
    </location>
</feature>
<dbReference type="PANTHER" id="PTHR18962">
    <property type="entry name" value="COILED-COIL DOMAIN-CONTAINING PROTEIN 39"/>
    <property type="match status" value="1"/>
</dbReference>
<proteinExistence type="inferred from homology"/>
<name>A0A3Q0QUL5_AMPCI</name>
<dbReference type="OMA" id="NSKNCDE"/>
<reference evidence="7" key="1">
    <citation type="submission" date="2025-08" db="UniProtKB">
        <authorList>
            <consortium name="Ensembl"/>
        </authorList>
    </citation>
    <scope>IDENTIFICATION</scope>
</reference>
<evidence type="ECO:0000256" key="3">
    <source>
        <dbReference type="ARBA" id="ARBA00023054"/>
    </source>
</evidence>
<feature type="compositionally biased region" description="Polar residues" evidence="6">
    <location>
        <begin position="767"/>
        <end position="776"/>
    </location>
</feature>
<feature type="coiled-coil region" evidence="5">
    <location>
        <begin position="383"/>
        <end position="422"/>
    </location>
</feature>
<organism evidence="7 8">
    <name type="scientific">Amphilophus citrinellus</name>
    <name type="common">Midas cichlid</name>
    <name type="synonym">Cichlasoma citrinellum</name>
    <dbReference type="NCBI Taxonomy" id="61819"/>
    <lineage>
        <taxon>Eukaryota</taxon>
        <taxon>Metazoa</taxon>
        <taxon>Chordata</taxon>
        <taxon>Craniata</taxon>
        <taxon>Vertebrata</taxon>
        <taxon>Euteleostomi</taxon>
        <taxon>Actinopterygii</taxon>
        <taxon>Neopterygii</taxon>
        <taxon>Teleostei</taxon>
        <taxon>Neoteleostei</taxon>
        <taxon>Acanthomorphata</taxon>
        <taxon>Ovalentaria</taxon>
        <taxon>Cichlomorphae</taxon>
        <taxon>Cichliformes</taxon>
        <taxon>Cichlidae</taxon>
        <taxon>New World cichlids</taxon>
        <taxon>Cichlasomatinae</taxon>
        <taxon>Heroini</taxon>
        <taxon>Amphilophus</taxon>
    </lineage>
</organism>
<feature type="coiled-coil region" evidence="5">
    <location>
        <begin position="270"/>
        <end position="318"/>
    </location>
</feature>